<feature type="transmembrane region" description="Helical" evidence="6">
    <location>
        <begin position="115"/>
        <end position="132"/>
    </location>
</feature>
<evidence type="ECO:0000256" key="1">
    <source>
        <dbReference type="ARBA" id="ARBA00004651"/>
    </source>
</evidence>
<evidence type="ECO:0000256" key="3">
    <source>
        <dbReference type="ARBA" id="ARBA00022692"/>
    </source>
</evidence>
<dbReference type="EMBL" id="BAAAZC010000008">
    <property type="protein sequence ID" value="GAA3965326.1"/>
    <property type="molecule type" value="Genomic_DNA"/>
</dbReference>
<sequence>MINEYYILKHGNQEGPYTHTQLMDMGIGSTDFLISPLADGPQQAADLPEFREYFISVGIYMPTPQNVATFWWRLLAFIIDYIIVIVGLVIGFGAIGVFIGLTHRSVDFESPDLDLFYRVLFFLALVAYHSTFEATTMQGSIGKLICKLIVVDPDGYRLTFGKALARNFSKLLSSLLCGIGFLTILWNPMKQAWHDQVAKTYVIRKGQ</sequence>
<evidence type="ECO:0000256" key="2">
    <source>
        <dbReference type="ARBA" id="ARBA00022475"/>
    </source>
</evidence>
<evidence type="ECO:0000313" key="8">
    <source>
        <dbReference type="EMBL" id="GAA3965326.1"/>
    </source>
</evidence>
<comment type="caution">
    <text evidence="8">The sequence shown here is derived from an EMBL/GenBank/DDBJ whole genome shotgun (WGS) entry which is preliminary data.</text>
</comment>
<keyword evidence="4 6" id="KW-1133">Transmembrane helix</keyword>
<evidence type="ECO:0000313" key="9">
    <source>
        <dbReference type="Proteomes" id="UP001500742"/>
    </source>
</evidence>
<feature type="transmembrane region" description="Helical" evidence="6">
    <location>
        <begin position="168"/>
        <end position="186"/>
    </location>
</feature>
<evidence type="ECO:0000256" key="5">
    <source>
        <dbReference type="ARBA" id="ARBA00023136"/>
    </source>
</evidence>
<dbReference type="InterPro" id="IPR010432">
    <property type="entry name" value="RDD"/>
</dbReference>
<dbReference type="Pfam" id="PF06271">
    <property type="entry name" value="RDD"/>
    <property type="match status" value="1"/>
</dbReference>
<protein>
    <recommendedName>
        <fullName evidence="7">RDD domain-containing protein</fullName>
    </recommendedName>
</protein>
<keyword evidence="9" id="KW-1185">Reference proteome</keyword>
<keyword evidence="3 6" id="KW-0812">Transmembrane</keyword>
<keyword evidence="2" id="KW-1003">Cell membrane</keyword>
<dbReference type="PANTHER" id="PTHR36115">
    <property type="entry name" value="PROLINE-RICH ANTIGEN HOMOLOG-RELATED"/>
    <property type="match status" value="1"/>
</dbReference>
<feature type="transmembrane region" description="Helical" evidence="6">
    <location>
        <begin position="70"/>
        <end position="103"/>
    </location>
</feature>
<gene>
    <name evidence="8" type="ORF">GCM10022210_12250</name>
</gene>
<evidence type="ECO:0000256" key="6">
    <source>
        <dbReference type="SAM" id="Phobius"/>
    </source>
</evidence>
<feature type="domain" description="RDD" evidence="7">
    <location>
        <begin position="67"/>
        <end position="199"/>
    </location>
</feature>
<evidence type="ECO:0000256" key="4">
    <source>
        <dbReference type="ARBA" id="ARBA00022989"/>
    </source>
</evidence>
<dbReference type="RefSeq" id="WP_259092524.1">
    <property type="nucleotide sequence ID" value="NZ_BAAAZC010000008.1"/>
</dbReference>
<proteinExistence type="predicted"/>
<reference evidence="9" key="1">
    <citation type="journal article" date="2019" name="Int. J. Syst. Evol. Microbiol.">
        <title>The Global Catalogue of Microorganisms (GCM) 10K type strain sequencing project: providing services to taxonomists for standard genome sequencing and annotation.</title>
        <authorList>
            <consortium name="The Broad Institute Genomics Platform"/>
            <consortium name="The Broad Institute Genome Sequencing Center for Infectious Disease"/>
            <person name="Wu L."/>
            <person name="Ma J."/>
        </authorList>
    </citation>
    <scope>NUCLEOTIDE SEQUENCE [LARGE SCALE GENOMIC DNA]</scope>
    <source>
        <strain evidence="9">JCM 16601</strain>
    </source>
</reference>
<name>A0ABP7PGJ6_9SPHI</name>
<evidence type="ECO:0000259" key="7">
    <source>
        <dbReference type="Pfam" id="PF06271"/>
    </source>
</evidence>
<comment type="subcellular location">
    <subcellularLocation>
        <location evidence="1">Cell membrane</location>
        <topology evidence="1">Multi-pass membrane protein</topology>
    </subcellularLocation>
</comment>
<dbReference type="Proteomes" id="UP001500742">
    <property type="component" value="Unassembled WGS sequence"/>
</dbReference>
<organism evidence="8 9">
    <name type="scientific">Mucilaginibacter dorajii</name>
    <dbReference type="NCBI Taxonomy" id="692994"/>
    <lineage>
        <taxon>Bacteria</taxon>
        <taxon>Pseudomonadati</taxon>
        <taxon>Bacteroidota</taxon>
        <taxon>Sphingobacteriia</taxon>
        <taxon>Sphingobacteriales</taxon>
        <taxon>Sphingobacteriaceae</taxon>
        <taxon>Mucilaginibacter</taxon>
    </lineage>
</organism>
<accession>A0ABP7PGJ6</accession>
<keyword evidence="5 6" id="KW-0472">Membrane</keyword>
<dbReference type="InterPro" id="IPR051791">
    <property type="entry name" value="Pra-immunoreactive"/>
</dbReference>